<dbReference type="EMBL" id="GBHO01035899">
    <property type="protein sequence ID" value="JAG07705.1"/>
    <property type="molecule type" value="Transcribed_RNA"/>
</dbReference>
<feature type="non-terminal residue" evidence="3">
    <location>
        <position position="1"/>
    </location>
</feature>
<proteinExistence type="predicted"/>
<evidence type="ECO:0000256" key="2">
    <source>
        <dbReference type="SAM" id="MobiDB-lite"/>
    </source>
</evidence>
<gene>
    <name evidence="4" type="ORF">CM83_40298</name>
    <name evidence="3" type="ORF">CM83_40300</name>
</gene>
<evidence type="ECO:0000256" key="1">
    <source>
        <dbReference type="SAM" id="Coils"/>
    </source>
</evidence>
<name>A0A0A9WS89_LYGHE</name>
<accession>A0A0A9WS89</accession>
<organism evidence="3">
    <name type="scientific">Lygus hesperus</name>
    <name type="common">Western plant bug</name>
    <dbReference type="NCBI Taxonomy" id="30085"/>
    <lineage>
        <taxon>Eukaryota</taxon>
        <taxon>Metazoa</taxon>
        <taxon>Ecdysozoa</taxon>
        <taxon>Arthropoda</taxon>
        <taxon>Hexapoda</taxon>
        <taxon>Insecta</taxon>
        <taxon>Pterygota</taxon>
        <taxon>Neoptera</taxon>
        <taxon>Paraneoptera</taxon>
        <taxon>Hemiptera</taxon>
        <taxon>Heteroptera</taxon>
        <taxon>Panheteroptera</taxon>
        <taxon>Cimicomorpha</taxon>
        <taxon>Miridae</taxon>
        <taxon>Mirini</taxon>
        <taxon>Lygus</taxon>
    </lineage>
</organism>
<keyword evidence="1" id="KW-0175">Coiled coil</keyword>
<feature type="compositionally biased region" description="Polar residues" evidence="2">
    <location>
        <begin position="1"/>
        <end position="10"/>
    </location>
</feature>
<dbReference type="EMBL" id="GBHO01035898">
    <property type="protein sequence ID" value="JAG07706.1"/>
    <property type="molecule type" value="Transcribed_RNA"/>
</dbReference>
<feature type="region of interest" description="Disordered" evidence="2">
    <location>
        <begin position="1"/>
        <end position="36"/>
    </location>
</feature>
<reference evidence="3" key="1">
    <citation type="journal article" date="2014" name="PLoS ONE">
        <title>Transcriptome-Based Identification of ABC Transporters in the Western Tarnished Plant Bug Lygus hesperus.</title>
        <authorList>
            <person name="Hull J.J."/>
            <person name="Chaney K."/>
            <person name="Geib S.M."/>
            <person name="Fabrick J.A."/>
            <person name="Brent C.S."/>
            <person name="Walsh D."/>
            <person name="Lavine L.C."/>
        </authorList>
    </citation>
    <scope>NUCLEOTIDE SEQUENCE</scope>
</reference>
<evidence type="ECO:0000313" key="3">
    <source>
        <dbReference type="EMBL" id="JAG07705.1"/>
    </source>
</evidence>
<feature type="coiled-coil region" evidence="1">
    <location>
        <begin position="77"/>
        <end position="104"/>
    </location>
</feature>
<evidence type="ECO:0000313" key="4">
    <source>
        <dbReference type="EMBL" id="JAG07706.1"/>
    </source>
</evidence>
<reference evidence="3" key="2">
    <citation type="submission" date="2014-07" db="EMBL/GenBank/DDBJ databases">
        <authorList>
            <person name="Hull J."/>
        </authorList>
    </citation>
    <scope>NUCLEOTIDE SEQUENCE</scope>
</reference>
<dbReference type="AlphaFoldDB" id="A0A0A9WS89"/>
<sequence length="396" mass="43276">RTYPIQTPSDQPAYENQRGQGGVDYENGYPGVPRGYTAPMYNPNQQTYANYGPERQPVEDTHRYNNEQPQNDRKWELQYQIQVLRELEEQKRRLLQEINSQTQPSPAYYPTSTGSIHRRMVPSQYPIDPVQSQLQPFGVGRRRLTPFLMDQAYHRPSMPTRMPYSIGDQRLLRNLHGRNFDVAGTHANYMMPKNKRQMERLPPSCVPASGPGEAGNVVCGSEKPPTQFGIGPFLDFFEHQSLKHLIYRPAGTPPGYPPMGSPPLILPDDMPCEEDGVSNGIQETGRPTGMNGGNWGPGGTEPMPPGGGSWGDQVSVQQLCEGGMICNGHPETNGVHAGTLGPGGNLTPGGTGPMNGDHGTPIDHRPTETNCPDGICNGHPVTDSGVDEGNLGPGGF</sequence>
<protein>
    <submittedName>
        <fullName evidence="3">Uncharacterized protein</fullName>
    </submittedName>
</protein>